<evidence type="ECO:0000256" key="9">
    <source>
        <dbReference type="ARBA" id="ARBA00023237"/>
    </source>
</evidence>
<dbReference type="InterPro" id="IPR008969">
    <property type="entry name" value="CarboxyPept-like_regulatory"/>
</dbReference>
<feature type="chain" id="PRO_5026871341" evidence="12">
    <location>
        <begin position="18"/>
        <end position="708"/>
    </location>
</feature>
<evidence type="ECO:0000256" key="2">
    <source>
        <dbReference type="ARBA" id="ARBA00022448"/>
    </source>
</evidence>
<dbReference type="GO" id="GO:0009279">
    <property type="term" value="C:cell outer membrane"/>
    <property type="evidence" value="ECO:0007669"/>
    <property type="project" value="UniProtKB-SubCell"/>
</dbReference>
<dbReference type="EMBL" id="CADCTW010000225">
    <property type="protein sequence ID" value="CAA9367111.1"/>
    <property type="molecule type" value="Genomic_DNA"/>
</dbReference>
<dbReference type="InterPro" id="IPR037066">
    <property type="entry name" value="Plug_dom_sf"/>
</dbReference>
<keyword evidence="2 10" id="KW-0813">Transport</keyword>
<comment type="similarity">
    <text evidence="10 11">Belongs to the TonB-dependent receptor family.</text>
</comment>
<dbReference type="AlphaFoldDB" id="A0A6J4MUK1"/>
<sequence>MIRIVLALVMMAVPAAAQEARVTVQVRAEGEPVAAAEVRSGAAAARTDAGGTAVLRLGAGTRAITVRKIRFAPATLSVVLAGADTTLTVVLEEEAEELEEIVVSATRTGQRIEDDPTRVEVLSREEVEEKMMMTPGDISMMLNETSGLRVQTTSPSLGGANVRVQGLRGRYTQLLSDGLPLYGGQSGALGLLQIPPMDLGQVEVIKGAASALYGSAALGGVVNLVSRRPGDEAQRELLLNQTTRNGSDAVGFASGPLGGRWGYTLLAGAHRQSEADVDGDRWTDVPGYRRAVVRPRLFWGDDAGRSVFITAGATVEEREGGGRVATGEFPETLGTRRGDVGAVGRFLLRGDRLLAIRASATAQRHAHGFGATGEDDLHSTGFAEATFSGSGGGHSWVLGSALQAEGYRADDVAGFDYTHVTPSLFAQEEFAPAEWVTLSVAGRVDRHSEYGTFANPRLALLLRPGGWTVRAAAATGYFAPTPFTEETEAIGLTRVLPLEGLEAERARTASLDVGRALGGWELNGTLFGSRTENALQLRESAARPGFLELANASGPTRTWGTELLARWTREPFHLTATHTRLRSREDDPEGAGRREVPLTPRHAIGAVGMWEAEGVGRVGLELYHTGRQALEENPYRTRSRPYTIVGFLAERRIGGVRGFINLENLLDVRQTRYDPLVLPARSREGRWTTDVWAPLEGRVFNAGVRIGF</sequence>
<evidence type="ECO:0000256" key="10">
    <source>
        <dbReference type="PROSITE-ProRule" id="PRU01360"/>
    </source>
</evidence>
<keyword evidence="4 10" id="KW-0812">Transmembrane</keyword>
<keyword evidence="8 15" id="KW-0675">Receptor</keyword>
<reference evidence="15" key="1">
    <citation type="submission" date="2020-02" db="EMBL/GenBank/DDBJ databases">
        <authorList>
            <person name="Meier V. D."/>
        </authorList>
    </citation>
    <scope>NUCLEOTIDE SEQUENCE</scope>
    <source>
        <strain evidence="15">AVDCRST_MAG68</strain>
    </source>
</reference>
<evidence type="ECO:0000256" key="7">
    <source>
        <dbReference type="ARBA" id="ARBA00023136"/>
    </source>
</evidence>
<keyword evidence="6 11" id="KW-0798">TonB box</keyword>
<dbReference type="InterPro" id="IPR012910">
    <property type="entry name" value="Plug_dom"/>
</dbReference>
<dbReference type="Pfam" id="PF00593">
    <property type="entry name" value="TonB_dep_Rec_b-barrel"/>
    <property type="match status" value="1"/>
</dbReference>
<feature type="domain" description="TonB-dependent receptor plug" evidence="14">
    <location>
        <begin position="113"/>
        <end position="221"/>
    </location>
</feature>
<evidence type="ECO:0000256" key="4">
    <source>
        <dbReference type="ARBA" id="ARBA00022692"/>
    </source>
</evidence>
<dbReference type="Pfam" id="PF07715">
    <property type="entry name" value="Plug"/>
    <property type="match status" value="1"/>
</dbReference>
<evidence type="ECO:0000313" key="15">
    <source>
        <dbReference type="EMBL" id="CAA9367111.1"/>
    </source>
</evidence>
<evidence type="ECO:0000256" key="1">
    <source>
        <dbReference type="ARBA" id="ARBA00004571"/>
    </source>
</evidence>
<dbReference type="PROSITE" id="PS52016">
    <property type="entry name" value="TONB_DEPENDENT_REC_3"/>
    <property type="match status" value="1"/>
</dbReference>
<dbReference type="PANTHER" id="PTHR30069:SF29">
    <property type="entry name" value="HEMOGLOBIN AND HEMOGLOBIN-HAPTOGLOBIN-BINDING PROTEIN 1-RELATED"/>
    <property type="match status" value="1"/>
</dbReference>
<evidence type="ECO:0000256" key="11">
    <source>
        <dbReference type="RuleBase" id="RU003357"/>
    </source>
</evidence>
<dbReference type="SUPFAM" id="SSF49464">
    <property type="entry name" value="Carboxypeptidase regulatory domain-like"/>
    <property type="match status" value="1"/>
</dbReference>
<feature type="signal peptide" evidence="12">
    <location>
        <begin position="1"/>
        <end position="17"/>
    </location>
</feature>
<keyword evidence="3 10" id="KW-1134">Transmembrane beta strand</keyword>
<protein>
    <submittedName>
        <fullName evidence="15">TonB-dependent receptor Outer membrane receptor for ferrienterochelin and colicins</fullName>
    </submittedName>
</protein>
<accession>A0A6J4MUK1</accession>
<evidence type="ECO:0000256" key="3">
    <source>
        <dbReference type="ARBA" id="ARBA00022452"/>
    </source>
</evidence>
<comment type="subcellular location">
    <subcellularLocation>
        <location evidence="1 10">Cell outer membrane</location>
        <topology evidence="1 10">Multi-pass membrane protein</topology>
    </subcellularLocation>
</comment>
<evidence type="ECO:0000256" key="8">
    <source>
        <dbReference type="ARBA" id="ARBA00023170"/>
    </source>
</evidence>
<dbReference type="InterPro" id="IPR039426">
    <property type="entry name" value="TonB-dep_rcpt-like"/>
</dbReference>
<dbReference type="SUPFAM" id="SSF56935">
    <property type="entry name" value="Porins"/>
    <property type="match status" value="1"/>
</dbReference>
<dbReference type="Gene3D" id="2.40.170.20">
    <property type="entry name" value="TonB-dependent receptor, beta-barrel domain"/>
    <property type="match status" value="1"/>
</dbReference>
<evidence type="ECO:0000256" key="6">
    <source>
        <dbReference type="ARBA" id="ARBA00023077"/>
    </source>
</evidence>
<evidence type="ECO:0000259" key="14">
    <source>
        <dbReference type="Pfam" id="PF07715"/>
    </source>
</evidence>
<dbReference type="GO" id="GO:0015344">
    <property type="term" value="F:siderophore uptake transmembrane transporter activity"/>
    <property type="evidence" value="ECO:0007669"/>
    <property type="project" value="TreeGrafter"/>
</dbReference>
<evidence type="ECO:0000259" key="13">
    <source>
        <dbReference type="Pfam" id="PF00593"/>
    </source>
</evidence>
<dbReference type="PANTHER" id="PTHR30069">
    <property type="entry name" value="TONB-DEPENDENT OUTER MEMBRANE RECEPTOR"/>
    <property type="match status" value="1"/>
</dbReference>
<keyword evidence="9 10" id="KW-0998">Cell outer membrane</keyword>
<dbReference type="InterPro" id="IPR000531">
    <property type="entry name" value="Beta-barrel_TonB"/>
</dbReference>
<feature type="domain" description="TonB-dependent receptor-like beta-barrel" evidence="13">
    <location>
        <begin position="399"/>
        <end position="649"/>
    </location>
</feature>
<keyword evidence="5 12" id="KW-0732">Signal</keyword>
<dbReference type="Gene3D" id="2.170.130.10">
    <property type="entry name" value="TonB-dependent receptor, plug domain"/>
    <property type="match status" value="1"/>
</dbReference>
<name>A0A6J4MUK1_9BACT</name>
<gene>
    <name evidence="15" type="ORF">AVDCRST_MAG68-4958</name>
</gene>
<organism evidence="15">
    <name type="scientific">uncultured Gemmatimonadota bacterium</name>
    <dbReference type="NCBI Taxonomy" id="203437"/>
    <lineage>
        <taxon>Bacteria</taxon>
        <taxon>Pseudomonadati</taxon>
        <taxon>Gemmatimonadota</taxon>
        <taxon>environmental samples</taxon>
    </lineage>
</organism>
<proteinExistence type="inferred from homology"/>
<evidence type="ECO:0000256" key="5">
    <source>
        <dbReference type="ARBA" id="ARBA00022729"/>
    </source>
</evidence>
<keyword evidence="7 10" id="KW-0472">Membrane</keyword>
<dbReference type="GO" id="GO:0044718">
    <property type="term" value="P:siderophore transmembrane transport"/>
    <property type="evidence" value="ECO:0007669"/>
    <property type="project" value="TreeGrafter"/>
</dbReference>
<dbReference type="InterPro" id="IPR036942">
    <property type="entry name" value="Beta-barrel_TonB_sf"/>
</dbReference>
<evidence type="ECO:0000256" key="12">
    <source>
        <dbReference type="SAM" id="SignalP"/>
    </source>
</evidence>